<dbReference type="EMBL" id="CP000555">
    <property type="protein sequence ID" value="ABM95984.1"/>
    <property type="molecule type" value="Genomic_DNA"/>
</dbReference>
<dbReference type="GO" id="GO:0016791">
    <property type="term" value="F:phosphatase activity"/>
    <property type="evidence" value="ECO:0007669"/>
    <property type="project" value="TreeGrafter"/>
</dbReference>
<organism evidence="3 4">
    <name type="scientific">Methylibium petroleiphilum (strain ATCC BAA-1232 / LMG 22953 / PM1)</name>
    <dbReference type="NCBI Taxonomy" id="420662"/>
    <lineage>
        <taxon>Bacteria</taxon>
        <taxon>Pseudomonadati</taxon>
        <taxon>Pseudomonadota</taxon>
        <taxon>Betaproteobacteria</taxon>
        <taxon>Burkholderiales</taxon>
        <taxon>Sphaerotilaceae</taxon>
        <taxon>Methylibium</taxon>
    </lineage>
</organism>
<dbReference type="KEGG" id="mpt:Mpe_A3031"/>
<dbReference type="AlphaFoldDB" id="A2SK95"/>
<evidence type="ECO:0000256" key="1">
    <source>
        <dbReference type="ARBA" id="ARBA00008950"/>
    </source>
</evidence>
<dbReference type="STRING" id="420662.Mpe_A3031"/>
<protein>
    <submittedName>
        <fullName evidence="3">Putative serine/threonine phosphatase</fullName>
    </submittedName>
</protein>
<dbReference type="RefSeq" id="WP_011830607.1">
    <property type="nucleotide sequence ID" value="NC_008825.1"/>
</dbReference>
<dbReference type="InterPro" id="IPR050126">
    <property type="entry name" value="Ap4A_hydrolase"/>
</dbReference>
<comment type="similarity">
    <text evidence="1">Belongs to the metallophosphoesterase superfamily. YfcE family.</text>
</comment>
<reference evidence="3 4" key="1">
    <citation type="journal article" date="2007" name="J. Bacteriol.">
        <title>Whole-genome analysis of the methyl tert-butyl ether-degrading beta-proteobacterium Methylibium petroleiphilum PM1.</title>
        <authorList>
            <person name="Kane S.R."/>
            <person name="Chakicherla A.Y."/>
            <person name="Chain P.S.G."/>
            <person name="Schmidt R."/>
            <person name="Shin M.W."/>
            <person name="Legler T.C."/>
            <person name="Scow K.M."/>
            <person name="Larimer F.W."/>
            <person name="Lucas S.M."/>
            <person name="Richardson P.M."/>
            <person name="Hristova K.R."/>
        </authorList>
    </citation>
    <scope>NUCLEOTIDE SEQUENCE [LARGE SCALE GENOMIC DNA]</scope>
    <source>
        <strain evidence="4">ATCC BAA-1232 / LMG 22953 / PM1</strain>
    </source>
</reference>
<proteinExistence type="inferred from homology"/>
<dbReference type="PIRSF" id="PIRSF000883">
    <property type="entry name" value="Pesterase_MJ0912"/>
    <property type="match status" value="1"/>
</dbReference>
<dbReference type="PANTHER" id="PTHR42850">
    <property type="entry name" value="METALLOPHOSPHOESTERASE"/>
    <property type="match status" value="1"/>
</dbReference>
<dbReference type="PANTHER" id="PTHR42850:SF2">
    <property type="entry name" value="BLL5683 PROTEIN"/>
    <property type="match status" value="1"/>
</dbReference>
<dbReference type="HOGENOM" id="CLU_074761_1_1_4"/>
<dbReference type="CDD" id="cd00838">
    <property type="entry name" value="MPP_superfamily"/>
    <property type="match status" value="1"/>
</dbReference>
<evidence type="ECO:0000313" key="3">
    <source>
        <dbReference type="EMBL" id="ABM95984.1"/>
    </source>
</evidence>
<dbReference type="InterPro" id="IPR024654">
    <property type="entry name" value="Calcineurin-like_PHP_lpxH"/>
</dbReference>
<dbReference type="eggNOG" id="COG0639">
    <property type="taxonomic scope" value="Bacteria"/>
</dbReference>
<sequence>MKLALLTDLHANREAFEACLGAAASCGATDYAILGDLVGYGADPAWVVDRVRALARNGAIVLKGNHDESAAQGPRPTMVDDARRVIAWTRARLDADQLAFLDALPFTVERDGCGFAHANTWAPAGWEYVTSRHDAVRCLQATAARHVFIGHVHEPRLYHLAGTGKSGDFVPVPDVEIPVPAHRQWLVLPGSVGQPRDGDPAACWALFDTDTRSLCFHRVPYDHETAAAKVREAGLPDRLADRLIEGR</sequence>
<dbReference type="Proteomes" id="UP000000366">
    <property type="component" value="Chromosome"/>
</dbReference>
<evidence type="ECO:0000259" key="2">
    <source>
        <dbReference type="Pfam" id="PF12850"/>
    </source>
</evidence>
<dbReference type="SUPFAM" id="SSF56300">
    <property type="entry name" value="Metallo-dependent phosphatases"/>
    <property type="match status" value="1"/>
</dbReference>
<accession>A2SK95</accession>
<evidence type="ECO:0000313" key="4">
    <source>
        <dbReference type="Proteomes" id="UP000000366"/>
    </source>
</evidence>
<gene>
    <name evidence="3" type="ordered locus">Mpe_A3031</name>
</gene>
<dbReference type="GO" id="GO:0005737">
    <property type="term" value="C:cytoplasm"/>
    <property type="evidence" value="ECO:0007669"/>
    <property type="project" value="TreeGrafter"/>
</dbReference>
<feature type="domain" description="Calcineurin-like phosphoesterase" evidence="2">
    <location>
        <begin position="1"/>
        <end position="211"/>
    </location>
</feature>
<dbReference type="InterPro" id="IPR029052">
    <property type="entry name" value="Metallo-depent_PP-like"/>
</dbReference>
<dbReference type="Pfam" id="PF12850">
    <property type="entry name" value="Metallophos_2"/>
    <property type="match status" value="1"/>
</dbReference>
<name>A2SK95_METPP</name>
<dbReference type="Gene3D" id="3.60.21.10">
    <property type="match status" value="1"/>
</dbReference>
<dbReference type="InterPro" id="IPR011152">
    <property type="entry name" value="Pesterase_MJ0912"/>
</dbReference>
<keyword evidence="4" id="KW-1185">Reference proteome</keyword>